<evidence type="ECO:0000313" key="2">
    <source>
        <dbReference type="Proteomes" id="UP001152795"/>
    </source>
</evidence>
<organism evidence="1 2">
    <name type="scientific">Paramuricea clavata</name>
    <name type="common">Red gorgonian</name>
    <name type="synonym">Violescent sea-whip</name>
    <dbReference type="NCBI Taxonomy" id="317549"/>
    <lineage>
        <taxon>Eukaryota</taxon>
        <taxon>Metazoa</taxon>
        <taxon>Cnidaria</taxon>
        <taxon>Anthozoa</taxon>
        <taxon>Octocorallia</taxon>
        <taxon>Malacalcyonacea</taxon>
        <taxon>Plexauridae</taxon>
        <taxon>Paramuricea</taxon>
    </lineage>
</organism>
<keyword evidence="2" id="KW-1185">Reference proteome</keyword>
<protein>
    <submittedName>
        <fullName evidence="1">Uncharacterized protein</fullName>
    </submittedName>
</protein>
<sequence>MECFYLSKPFSENGKPQRGYRQQTHRIWNERGVFPAKEQRSCDQARAIRKKGWLTAIELESIKQRVLSEEINRGESDLEREEVGCDMRKENEETASGRNVQYLEDTYTTEQSEDRAEECVRVEGYGELSKDEKEIVDRIIEIMKGEEDYKVFTYKRVDRCKINEITAKVNKLVAQIQTDNITDTNKL</sequence>
<dbReference type="EMBL" id="CACRXK020010601">
    <property type="protein sequence ID" value="CAB4019721.1"/>
    <property type="molecule type" value="Genomic_DNA"/>
</dbReference>
<comment type="caution">
    <text evidence="1">The sequence shown here is derived from an EMBL/GenBank/DDBJ whole genome shotgun (WGS) entry which is preliminary data.</text>
</comment>
<dbReference type="AlphaFoldDB" id="A0A6S7JUB0"/>
<gene>
    <name evidence="1" type="ORF">PACLA_8A087602</name>
</gene>
<dbReference type="Proteomes" id="UP001152795">
    <property type="component" value="Unassembled WGS sequence"/>
</dbReference>
<accession>A0A6S7JUB0</accession>
<reference evidence="1" key="1">
    <citation type="submission" date="2020-04" db="EMBL/GenBank/DDBJ databases">
        <authorList>
            <person name="Alioto T."/>
            <person name="Alioto T."/>
            <person name="Gomez Garrido J."/>
        </authorList>
    </citation>
    <scope>NUCLEOTIDE SEQUENCE</scope>
    <source>
        <strain evidence="1">A484AB</strain>
    </source>
</reference>
<dbReference type="OrthoDB" id="2194416at2759"/>
<evidence type="ECO:0000313" key="1">
    <source>
        <dbReference type="EMBL" id="CAB4019721.1"/>
    </source>
</evidence>
<proteinExistence type="predicted"/>
<name>A0A6S7JUB0_PARCT</name>